<comment type="subcellular location">
    <subcellularLocation>
        <location evidence="1">Cell membrane</location>
        <topology evidence="1">Multi-pass membrane protein</topology>
    </subcellularLocation>
</comment>
<evidence type="ECO:0000313" key="8">
    <source>
        <dbReference type="Proteomes" id="UP000236959"/>
    </source>
</evidence>
<feature type="transmembrane region" description="Helical" evidence="6">
    <location>
        <begin position="134"/>
        <end position="151"/>
    </location>
</feature>
<dbReference type="GO" id="GO:0005436">
    <property type="term" value="F:sodium:phosphate symporter activity"/>
    <property type="evidence" value="ECO:0007669"/>
    <property type="project" value="InterPro"/>
</dbReference>
<dbReference type="EMBL" id="PPCN01000001">
    <property type="protein sequence ID" value="POF33737.1"/>
    <property type="molecule type" value="Genomic_DNA"/>
</dbReference>
<protein>
    <submittedName>
        <fullName evidence="7">Phosphate:Na+ symporter</fullName>
    </submittedName>
</protein>
<feature type="transmembrane region" description="Helical" evidence="6">
    <location>
        <begin position="98"/>
        <end position="122"/>
    </location>
</feature>
<dbReference type="InterPro" id="IPR003841">
    <property type="entry name" value="Na/Pi_transpt"/>
</dbReference>
<feature type="transmembrane region" description="Helical" evidence="6">
    <location>
        <begin position="163"/>
        <end position="184"/>
    </location>
</feature>
<evidence type="ECO:0000313" key="7">
    <source>
        <dbReference type="EMBL" id="POF33737.1"/>
    </source>
</evidence>
<sequence>MTVLLNLAGALGLFLYGMKVMSDALSELAGRGLRTTLGELTSNRFKALSIGVFITCVIQSSSATTVMVVSFVNAGLLPLTGAIPVIMGANIGTTFTAWLIALLGFGVSMTAIAIPLMALGFALFSTPAGQARKWGGIIIGFGLLFIGLEFMKDAVPDLQNNPAVYAFIETVSGYGFFSTLLFLLIGTALTVGLQSSSATMAITIVAASQGWLPFEAAAAIILGENIGTTITANLAALVANANARRAALAHFFVNVIGVTWALLLLRPLIGLVNEMVIWGGGGSPLHDPAAIPLGLALFHSIFNILNVSLQIGFVTRLADLVTRIIQEKPQPGLEFVVPKYLTASAIKYPETAVDAFLKESRRLFNNALFESVAHSLSLSRRQIQSKDPFEPWLRQAGPIQPYDTQAHFLSRIEPLFEEMLRYSSEILANHDLSEDQDHQIQAIRLADRRMLDIVKNSAVLNMIATRATEERSPEFRQEMDSIRLMIAKLLRSLFELFSQDPELRTREAFKALRRDARFLDGKIFREADELIRSRKITPAEGATLINASSICKHMSRDLVKTARTLYSDFHSIPA</sequence>
<reference evidence="7 8" key="1">
    <citation type="submission" date="2018-01" db="EMBL/GenBank/DDBJ databases">
        <title>Genomic Encyclopedia of Archaeal and Bacterial Type Strains, Phase II (KMG-II): from individual species to whole genera.</title>
        <authorList>
            <person name="Goeker M."/>
        </authorList>
    </citation>
    <scope>NUCLEOTIDE SEQUENCE [LARGE SCALE GENOMIC DNA]</scope>
    <source>
        <strain evidence="7 8">DSM 17023</strain>
    </source>
</reference>
<keyword evidence="8" id="KW-1185">Reference proteome</keyword>
<evidence type="ECO:0000256" key="2">
    <source>
        <dbReference type="ARBA" id="ARBA00022475"/>
    </source>
</evidence>
<dbReference type="PANTHER" id="PTHR10010:SF46">
    <property type="entry name" value="SODIUM-DEPENDENT PHOSPHATE TRANSPORT PROTEIN 2B"/>
    <property type="match status" value="1"/>
</dbReference>
<evidence type="ECO:0000256" key="6">
    <source>
        <dbReference type="SAM" id="Phobius"/>
    </source>
</evidence>
<keyword evidence="2" id="KW-1003">Cell membrane</keyword>
<dbReference type="InterPro" id="IPR004633">
    <property type="entry name" value="NaPi_cotrn-rel/YqeW-like"/>
</dbReference>
<comment type="caution">
    <text evidence="7">The sequence shown here is derived from an EMBL/GenBank/DDBJ whole genome shotgun (WGS) entry which is preliminary data.</text>
</comment>
<evidence type="ECO:0000256" key="4">
    <source>
        <dbReference type="ARBA" id="ARBA00022989"/>
    </source>
</evidence>
<feature type="transmembrane region" description="Helical" evidence="6">
    <location>
        <begin position="76"/>
        <end position="92"/>
    </location>
</feature>
<feature type="transmembrane region" description="Helical" evidence="6">
    <location>
        <begin position="289"/>
        <end position="309"/>
    </location>
</feature>
<dbReference type="PANTHER" id="PTHR10010">
    <property type="entry name" value="SOLUTE CARRIER FAMILY 34 SODIUM PHOSPHATE , MEMBER 2-RELATED"/>
    <property type="match status" value="1"/>
</dbReference>
<accession>A0A2S3V189</accession>
<dbReference type="AlphaFoldDB" id="A0A2S3V189"/>
<feature type="transmembrane region" description="Helical" evidence="6">
    <location>
        <begin position="48"/>
        <end position="69"/>
    </location>
</feature>
<evidence type="ECO:0000256" key="1">
    <source>
        <dbReference type="ARBA" id="ARBA00004651"/>
    </source>
</evidence>
<keyword evidence="4 6" id="KW-1133">Transmembrane helix</keyword>
<dbReference type="OrthoDB" id="9763003at2"/>
<dbReference type="NCBIfam" id="TIGR00704">
    <property type="entry name" value="NaPi_cotrn_rel"/>
    <property type="match status" value="1"/>
</dbReference>
<dbReference type="NCBIfam" id="NF037997">
    <property type="entry name" value="Na_Pi_symport"/>
    <property type="match status" value="1"/>
</dbReference>
<gene>
    <name evidence="7" type="ORF">CLV41_101186</name>
</gene>
<dbReference type="Proteomes" id="UP000236959">
    <property type="component" value="Unassembled WGS sequence"/>
</dbReference>
<keyword evidence="3 6" id="KW-0812">Transmembrane</keyword>
<dbReference type="GO" id="GO:0005886">
    <property type="term" value="C:plasma membrane"/>
    <property type="evidence" value="ECO:0007669"/>
    <property type="project" value="UniProtKB-SubCell"/>
</dbReference>
<evidence type="ECO:0000256" key="3">
    <source>
        <dbReference type="ARBA" id="ARBA00022692"/>
    </source>
</evidence>
<dbReference type="GO" id="GO:0044341">
    <property type="term" value="P:sodium-dependent phosphate transport"/>
    <property type="evidence" value="ECO:0007669"/>
    <property type="project" value="InterPro"/>
</dbReference>
<feature type="transmembrane region" description="Helical" evidence="6">
    <location>
        <begin position="251"/>
        <end position="269"/>
    </location>
</feature>
<dbReference type="Pfam" id="PF02690">
    <property type="entry name" value="Na_Pi_cotrans"/>
    <property type="match status" value="2"/>
</dbReference>
<dbReference type="RefSeq" id="WP_103220406.1">
    <property type="nucleotide sequence ID" value="NZ_PPCN01000001.1"/>
</dbReference>
<evidence type="ECO:0000256" key="5">
    <source>
        <dbReference type="ARBA" id="ARBA00023136"/>
    </source>
</evidence>
<proteinExistence type="predicted"/>
<organism evidence="7 8">
    <name type="scientific">Roseibium marinum</name>
    <dbReference type="NCBI Taxonomy" id="281252"/>
    <lineage>
        <taxon>Bacteria</taxon>
        <taxon>Pseudomonadati</taxon>
        <taxon>Pseudomonadota</taxon>
        <taxon>Alphaproteobacteria</taxon>
        <taxon>Hyphomicrobiales</taxon>
        <taxon>Stappiaceae</taxon>
        <taxon>Roseibium</taxon>
    </lineage>
</organism>
<keyword evidence="5 6" id="KW-0472">Membrane</keyword>
<name>A0A2S3V189_9HYPH</name>